<accession>A0ACC2MKG9</accession>
<comment type="caution">
    <text evidence="1">The sequence shown here is derived from an EMBL/GenBank/DDBJ whole genome shotgun (WGS) entry which is preliminary data.</text>
</comment>
<protein>
    <submittedName>
        <fullName evidence="1">Uncharacterized protein</fullName>
    </submittedName>
</protein>
<name>A0ACC2MKG9_PERAE</name>
<organism evidence="1 2">
    <name type="scientific">Persea americana</name>
    <name type="common">Avocado</name>
    <dbReference type="NCBI Taxonomy" id="3435"/>
    <lineage>
        <taxon>Eukaryota</taxon>
        <taxon>Viridiplantae</taxon>
        <taxon>Streptophyta</taxon>
        <taxon>Embryophyta</taxon>
        <taxon>Tracheophyta</taxon>
        <taxon>Spermatophyta</taxon>
        <taxon>Magnoliopsida</taxon>
        <taxon>Magnoliidae</taxon>
        <taxon>Laurales</taxon>
        <taxon>Lauraceae</taxon>
        <taxon>Persea</taxon>
    </lineage>
</organism>
<dbReference type="EMBL" id="CM056810">
    <property type="protein sequence ID" value="KAJ8645978.1"/>
    <property type="molecule type" value="Genomic_DNA"/>
</dbReference>
<evidence type="ECO:0000313" key="2">
    <source>
        <dbReference type="Proteomes" id="UP001234297"/>
    </source>
</evidence>
<keyword evidence="2" id="KW-1185">Reference proteome</keyword>
<proteinExistence type="predicted"/>
<dbReference type="Proteomes" id="UP001234297">
    <property type="component" value="Chromosome 2"/>
</dbReference>
<reference evidence="1 2" key="1">
    <citation type="journal article" date="2022" name="Hortic Res">
        <title>A haplotype resolved chromosomal level avocado genome allows analysis of novel avocado genes.</title>
        <authorList>
            <person name="Nath O."/>
            <person name="Fletcher S.J."/>
            <person name="Hayward A."/>
            <person name="Shaw L.M."/>
            <person name="Masouleh A.K."/>
            <person name="Furtado A."/>
            <person name="Henry R.J."/>
            <person name="Mitter N."/>
        </authorList>
    </citation>
    <scope>NUCLEOTIDE SEQUENCE [LARGE SCALE GENOMIC DNA]</scope>
    <source>
        <strain evidence="2">cv. Hass</strain>
    </source>
</reference>
<evidence type="ECO:0000313" key="1">
    <source>
        <dbReference type="EMBL" id="KAJ8645978.1"/>
    </source>
</evidence>
<gene>
    <name evidence="1" type="ORF">MRB53_007726</name>
</gene>
<sequence>MDVPNGSCQREEKSKRKHDAVFSQHPQSVKANKLVSTDGGTQLMEIDSERISPSKEGIPSVLKGSLQKHICFLCAAKSSKSDGSNQQPEEDETSVGTGNDGFKGKKGQTFDGDFKGDGGFKGDKGQVSAEVKHGNLISEVEGSKHECSGSMDVLMEATEEASQVAKLGKILGVYVEEDEVEIMQKLILMEASEARPRVQEEGEGLPGPASDGGAEMEVLRGAARGGPEDGGETGREKKSEEAALREQRRKMGPLHLVVVRWW</sequence>